<dbReference type="Pfam" id="PF17917">
    <property type="entry name" value="RT_RNaseH"/>
    <property type="match status" value="1"/>
</dbReference>
<dbReference type="InterPro" id="IPR050951">
    <property type="entry name" value="Retrovirus_Pol_polyprotein"/>
</dbReference>
<dbReference type="Gene3D" id="1.10.340.70">
    <property type="match status" value="1"/>
</dbReference>
<dbReference type="SUPFAM" id="SSF56672">
    <property type="entry name" value="DNA/RNA polymerases"/>
    <property type="match status" value="1"/>
</dbReference>
<dbReference type="InterPro" id="IPR041588">
    <property type="entry name" value="Integrase_H2C2"/>
</dbReference>
<dbReference type="InParanoid" id="A0A2J7PDA2"/>
<evidence type="ECO:0000259" key="8">
    <source>
        <dbReference type="PROSITE" id="PS50994"/>
    </source>
</evidence>
<keyword evidence="10" id="KW-1185">Reference proteome</keyword>
<dbReference type="STRING" id="105785.A0A2J7PDA2"/>
<evidence type="ECO:0000256" key="6">
    <source>
        <dbReference type="ARBA" id="ARBA00022801"/>
    </source>
</evidence>
<dbReference type="Pfam" id="PF17921">
    <property type="entry name" value="Integrase_H2C2"/>
    <property type="match status" value="1"/>
</dbReference>
<dbReference type="GO" id="GO:0004519">
    <property type="term" value="F:endonuclease activity"/>
    <property type="evidence" value="ECO:0007669"/>
    <property type="project" value="UniProtKB-KW"/>
</dbReference>
<dbReference type="FunFam" id="1.10.340.70:FF:000001">
    <property type="entry name" value="Retrovirus-related Pol polyprotein from transposon gypsy-like Protein"/>
    <property type="match status" value="1"/>
</dbReference>
<evidence type="ECO:0000313" key="10">
    <source>
        <dbReference type="Proteomes" id="UP000235965"/>
    </source>
</evidence>
<keyword evidence="4" id="KW-0540">Nuclease</keyword>
<dbReference type="InterPro" id="IPR012337">
    <property type="entry name" value="RNaseH-like_sf"/>
</dbReference>
<dbReference type="InterPro" id="IPR043128">
    <property type="entry name" value="Rev_trsase/Diguanyl_cyclase"/>
</dbReference>
<keyword evidence="7" id="KW-0695">RNA-directed DNA polymerase</keyword>
<dbReference type="GO" id="GO:0042575">
    <property type="term" value="C:DNA polymerase complex"/>
    <property type="evidence" value="ECO:0007669"/>
    <property type="project" value="UniProtKB-ARBA"/>
</dbReference>
<dbReference type="GO" id="GO:0016787">
    <property type="term" value="F:hydrolase activity"/>
    <property type="evidence" value="ECO:0007669"/>
    <property type="project" value="UniProtKB-KW"/>
</dbReference>
<proteinExistence type="predicted"/>
<dbReference type="Proteomes" id="UP000235965">
    <property type="component" value="Unassembled WGS sequence"/>
</dbReference>
<reference evidence="9 10" key="1">
    <citation type="submission" date="2017-12" db="EMBL/GenBank/DDBJ databases">
        <title>Hemimetabolous genomes reveal molecular basis of termite eusociality.</title>
        <authorList>
            <person name="Harrison M.C."/>
            <person name="Jongepier E."/>
            <person name="Robertson H.M."/>
            <person name="Arning N."/>
            <person name="Bitard-Feildel T."/>
            <person name="Chao H."/>
            <person name="Childers C.P."/>
            <person name="Dinh H."/>
            <person name="Doddapaneni H."/>
            <person name="Dugan S."/>
            <person name="Gowin J."/>
            <person name="Greiner C."/>
            <person name="Han Y."/>
            <person name="Hu H."/>
            <person name="Hughes D.S.T."/>
            <person name="Huylmans A.-K."/>
            <person name="Kemena C."/>
            <person name="Kremer L.P.M."/>
            <person name="Lee S.L."/>
            <person name="Lopez-Ezquerra A."/>
            <person name="Mallet L."/>
            <person name="Monroy-Kuhn J.M."/>
            <person name="Moser A."/>
            <person name="Murali S.C."/>
            <person name="Muzny D.M."/>
            <person name="Otani S."/>
            <person name="Piulachs M.-D."/>
            <person name="Poelchau M."/>
            <person name="Qu J."/>
            <person name="Schaub F."/>
            <person name="Wada-Katsumata A."/>
            <person name="Worley K.C."/>
            <person name="Xie Q."/>
            <person name="Ylla G."/>
            <person name="Poulsen M."/>
            <person name="Gibbs R.A."/>
            <person name="Schal C."/>
            <person name="Richards S."/>
            <person name="Belles X."/>
            <person name="Korb J."/>
            <person name="Bornberg-Bauer E."/>
        </authorList>
    </citation>
    <scope>NUCLEOTIDE SEQUENCE [LARGE SCALE GENOMIC DNA]</scope>
    <source>
        <tissue evidence="9">Whole body</tissue>
    </source>
</reference>
<name>A0A2J7PDA2_9NEOP</name>
<dbReference type="GO" id="GO:0003676">
    <property type="term" value="F:nucleic acid binding"/>
    <property type="evidence" value="ECO:0007669"/>
    <property type="project" value="InterPro"/>
</dbReference>
<dbReference type="InterPro" id="IPR036397">
    <property type="entry name" value="RNaseH_sf"/>
</dbReference>
<organism evidence="9 10">
    <name type="scientific">Cryptotermes secundus</name>
    <dbReference type="NCBI Taxonomy" id="105785"/>
    <lineage>
        <taxon>Eukaryota</taxon>
        <taxon>Metazoa</taxon>
        <taxon>Ecdysozoa</taxon>
        <taxon>Arthropoda</taxon>
        <taxon>Hexapoda</taxon>
        <taxon>Insecta</taxon>
        <taxon>Pterygota</taxon>
        <taxon>Neoptera</taxon>
        <taxon>Polyneoptera</taxon>
        <taxon>Dictyoptera</taxon>
        <taxon>Blattodea</taxon>
        <taxon>Blattoidea</taxon>
        <taxon>Termitoidae</taxon>
        <taxon>Kalotermitidae</taxon>
        <taxon>Cryptotermitinae</taxon>
        <taxon>Cryptotermes</taxon>
    </lineage>
</organism>
<feature type="domain" description="Integrase catalytic" evidence="8">
    <location>
        <begin position="349"/>
        <end position="481"/>
    </location>
</feature>
<dbReference type="FunFam" id="3.30.70.270:FF:000020">
    <property type="entry name" value="Transposon Tf2-6 polyprotein-like Protein"/>
    <property type="match status" value="1"/>
</dbReference>
<dbReference type="CDD" id="cd09274">
    <property type="entry name" value="RNase_HI_RT_Ty3"/>
    <property type="match status" value="1"/>
</dbReference>
<keyword evidence="5" id="KW-0255">Endonuclease</keyword>
<comment type="caution">
    <text evidence="9">The sequence shown here is derived from an EMBL/GenBank/DDBJ whole genome shotgun (WGS) entry which is preliminary data.</text>
</comment>
<evidence type="ECO:0000256" key="1">
    <source>
        <dbReference type="ARBA" id="ARBA00012493"/>
    </source>
</evidence>
<evidence type="ECO:0000313" key="9">
    <source>
        <dbReference type="EMBL" id="PNF14320.1"/>
    </source>
</evidence>
<dbReference type="EMBL" id="NEVH01026391">
    <property type="protein sequence ID" value="PNF14320.1"/>
    <property type="molecule type" value="Genomic_DNA"/>
</dbReference>
<gene>
    <name evidence="9" type="ORF">B7P43_G06022</name>
</gene>
<dbReference type="EC" id="2.7.7.49" evidence="1"/>
<dbReference type="InterPro" id="IPR043502">
    <property type="entry name" value="DNA/RNA_pol_sf"/>
</dbReference>
<dbReference type="SUPFAM" id="SSF53098">
    <property type="entry name" value="Ribonuclease H-like"/>
    <property type="match status" value="1"/>
</dbReference>
<keyword evidence="3" id="KW-0548">Nucleotidyltransferase</keyword>
<dbReference type="Pfam" id="PF00665">
    <property type="entry name" value="rve"/>
    <property type="match status" value="1"/>
</dbReference>
<dbReference type="Gene3D" id="3.30.420.10">
    <property type="entry name" value="Ribonuclease H-like superfamily/Ribonuclease H"/>
    <property type="match status" value="1"/>
</dbReference>
<dbReference type="PANTHER" id="PTHR37984">
    <property type="entry name" value="PROTEIN CBG26694"/>
    <property type="match status" value="1"/>
</dbReference>
<evidence type="ECO:0000256" key="4">
    <source>
        <dbReference type="ARBA" id="ARBA00022722"/>
    </source>
</evidence>
<evidence type="ECO:0000256" key="3">
    <source>
        <dbReference type="ARBA" id="ARBA00022695"/>
    </source>
</evidence>
<dbReference type="GO" id="GO:0015074">
    <property type="term" value="P:DNA integration"/>
    <property type="evidence" value="ECO:0007669"/>
    <property type="project" value="InterPro"/>
</dbReference>
<evidence type="ECO:0000256" key="2">
    <source>
        <dbReference type="ARBA" id="ARBA00022679"/>
    </source>
</evidence>
<protein>
    <recommendedName>
        <fullName evidence="1">RNA-directed DNA polymerase</fullName>
        <ecNumber evidence="1">2.7.7.49</ecNumber>
    </recommendedName>
</protein>
<dbReference type="PROSITE" id="PS50994">
    <property type="entry name" value="INTEGRASE"/>
    <property type="match status" value="1"/>
</dbReference>
<dbReference type="AlphaFoldDB" id="A0A2J7PDA2"/>
<dbReference type="PANTHER" id="PTHR37984:SF5">
    <property type="entry name" value="PROTEIN NYNRIN-LIKE"/>
    <property type="match status" value="1"/>
</dbReference>
<dbReference type="OrthoDB" id="8052391at2759"/>
<sequence>MIQPSKCVFGTDTVEYLGHIVTKDGVRPDPRKIQAVRNYPTPRSVKEVRAFIGLAGYYRCHVRNFAEIAKPLTKLTRKDSPFEWGPEQQEAFVKLKNELSQEPLLIYPDFSQPFIVACDASTKAVGAILSQVKDGEERPVAYCSRQLNSAESKYSITELELLALIFAVKQFRCYLYGRQFKVYTDHRALKWLLNLQDPSSRLTRWAVKLFEYDFTVEHRPNSKMRHVDALSRCIQIVTGDYSLTKEKIKEAQENDLLCEKYKVSEKFWLDEDQVLYYEGQEGCPLVVIPRELVGPVLKCYHELPFTAHQGIARTIAAIRRKYWWESLNRDVTEYINACEARAKRKTGNKIMAPLGESLDAKEFLDIVSLDVVGPLPVTDSGNKYLLTFVDQFTRFCEAIPTPTREAEVIAREFVMRIITQYGVPKKLLTDRGAAFMSALMKETCKMLKIQKLQNSSYNAQANGICERMPKLLIDMISHFVK</sequence>
<dbReference type="GO" id="GO:0003964">
    <property type="term" value="F:RNA-directed DNA polymerase activity"/>
    <property type="evidence" value="ECO:0007669"/>
    <property type="project" value="UniProtKB-KW"/>
</dbReference>
<evidence type="ECO:0000256" key="7">
    <source>
        <dbReference type="ARBA" id="ARBA00022918"/>
    </source>
</evidence>
<evidence type="ECO:0000256" key="5">
    <source>
        <dbReference type="ARBA" id="ARBA00022759"/>
    </source>
</evidence>
<dbReference type="InterPro" id="IPR041373">
    <property type="entry name" value="RT_RNaseH"/>
</dbReference>
<dbReference type="Gene3D" id="3.30.70.270">
    <property type="match status" value="1"/>
</dbReference>
<keyword evidence="6" id="KW-0378">Hydrolase</keyword>
<keyword evidence="2" id="KW-0808">Transferase</keyword>
<accession>A0A2J7PDA2</accession>
<dbReference type="InterPro" id="IPR001584">
    <property type="entry name" value="Integrase_cat-core"/>
</dbReference>